<protein>
    <submittedName>
        <fullName evidence="1">Uncharacterized protein</fullName>
    </submittedName>
</protein>
<name>A0A644VFZ6_9ZZZZ</name>
<accession>A0A644VFZ6</accession>
<dbReference type="EMBL" id="VSSQ01000298">
    <property type="protein sequence ID" value="MPL90240.1"/>
    <property type="molecule type" value="Genomic_DNA"/>
</dbReference>
<proteinExistence type="predicted"/>
<dbReference type="AlphaFoldDB" id="A0A644VFZ6"/>
<reference evidence="1" key="1">
    <citation type="submission" date="2019-08" db="EMBL/GenBank/DDBJ databases">
        <authorList>
            <person name="Kucharzyk K."/>
            <person name="Murdoch R.W."/>
            <person name="Higgins S."/>
            <person name="Loffler F."/>
        </authorList>
    </citation>
    <scope>NUCLEOTIDE SEQUENCE</scope>
</reference>
<gene>
    <name evidence="1" type="ORF">SDC9_36287</name>
</gene>
<organism evidence="1">
    <name type="scientific">bioreactor metagenome</name>
    <dbReference type="NCBI Taxonomy" id="1076179"/>
    <lineage>
        <taxon>unclassified sequences</taxon>
        <taxon>metagenomes</taxon>
        <taxon>ecological metagenomes</taxon>
    </lineage>
</organism>
<sequence>MLNLSNHEVMTTLEVALRETPRAFDIISDDRFLRSKLKQISTNVWAITHTGTEDEREDFIMELESAFQTRGVSDFDIY</sequence>
<evidence type="ECO:0000313" key="1">
    <source>
        <dbReference type="EMBL" id="MPL90240.1"/>
    </source>
</evidence>
<comment type="caution">
    <text evidence="1">The sequence shown here is derived from an EMBL/GenBank/DDBJ whole genome shotgun (WGS) entry which is preliminary data.</text>
</comment>